<protein>
    <recommendedName>
        <fullName evidence="1">Transposase DDE domain-containing protein</fullName>
    </recommendedName>
</protein>
<accession>A0A2N0Z1J9</accession>
<reference evidence="2 3" key="1">
    <citation type="journal article" date="2003" name="Int. J. Syst. Evol. Microbiol.">
        <title>Bacillus nealsonii sp. nov., isolated from a spacecraft-assembly facility, whose spores are gamma-radiation resistant.</title>
        <authorList>
            <person name="Venkateswaran K."/>
            <person name="Kempf M."/>
            <person name="Chen F."/>
            <person name="Satomi M."/>
            <person name="Nicholson W."/>
            <person name="Kern R."/>
        </authorList>
    </citation>
    <scope>NUCLEOTIDE SEQUENCE [LARGE SCALE GENOMIC DNA]</scope>
    <source>
        <strain evidence="2 3">FO-92</strain>
    </source>
</reference>
<dbReference type="EMBL" id="PISE01000025">
    <property type="protein sequence ID" value="PKG23384.1"/>
    <property type="molecule type" value="Genomic_DNA"/>
</dbReference>
<dbReference type="AlphaFoldDB" id="A0A2N0Z1J9"/>
<organism evidence="2 3">
    <name type="scientific">Niallia nealsonii</name>
    <dbReference type="NCBI Taxonomy" id="115979"/>
    <lineage>
        <taxon>Bacteria</taxon>
        <taxon>Bacillati</taxon>
        <taxon>Bacillota</taxon>
        <taxon>Bacilli</taxon>
        <taxon>Bacillales</taxon>
        <taxon>Bacillaceae</taxon>
        <taxon>Niallia</taxon>
    </lineage>
</organism>
<dbReference type="InterPro" id="IPR025668">
    <property type="entry name" value="Tnp_DDE_dom"/>
</dbReference>
<dbReference type="Proteomes" id="UP000233375">
    <property type="component" value="Unassembled WGS sequence"/>
</dbReference>
<gene>
    <name evidence="2" type="ORF">CWS01_12260</name>
</gene>
<keyword evidence="3" id="KW-1185">Reference proteome</keyword>
<feature type="domain" description="Transposase DDE" evidence="1">
    <location>
        <begin position="6"/>
        <end position="68"/>
    </location>
</feature>
<comment type="caution">
    <text evidence="2">The sequence shown here is derived from an EMBL/GenBank/DDBJ whole genome shotgun (WGS) entry which is preliminary data.</text>
</comment>
<proteinExistence type="predicted"/>
<sequence>MKEDNRQYKSTSCICENCPFLLPCTQSQSHQKLIQRQVWEKYMEEADHLRHQHDMKQIYAKRKETIEREKKRKAWHVLDNFKGTQKIVDAYFRCHKFKKDGELDLGKF</sequence>
<evidence type="ECO:0000313" key="2">
    <source>
        <dbReference type="EMBL" id="PKG23384.1"/>
    </source>
</evidence>
<dbReference type="OrthoDB" id="9774608at2"/>
<dbReference type="Pfam" id="PF13751">
    <property type="entry name" value="DDE_Tnp_1_6"/>
    <property type="match status" value="1"/>
</dbReference>
<name>A0A2N0Z1J9_9BACI</name>
<evidence type="ECO:0000313" key="3">
    <source>
        <dbReference type="Proteomes" id="UP000233375"/>
    </source>
</evidence>
<evidence type="ECO:0000259" key="1">
    <source>
        <dbReference type="Pfam" id="PF13751"/>
    </source>
</evidence>